<sequence length="133" mass="14311">MIETGHRTDPLTQAVAFLAATYRSLPQSKLLTLLPDGRSRARAGHRFAELLAAMAQGVEERARETAPQWRELPFDGHFIVGDQIAVTGHDLVAGMRALGDLDEPVWSVEGGRVAAGEVLEAAVAAANRLRGLM</sequence>
<evidence type="ECO:0000313" key="2">
    <source>
        <dbReference type="Proteomes" id="UP000677913"/>
    </source>
</evidence>
<reference evidence="1" key="1">
    <citation type="submission" date="2021-04" db="EMBL/GenBank/DDBJ databases">
        <title>Genome based classification of Actinospica acidithermotolerans sp. nov., an actinobacterium isolated from an Indonesian hot spring.</title>
        <authorList>
            <person name="Kusuma A.B."/>
            <person name="Putra K.E."/>
            <person name="Nafisah S."/>
            <person name="Loh J."/>
            <person name="Nouioui I."/>
            <person name="Goodfellow M."/>
        </authorList>
    </citation>
    <scope>NUCLEOTIDE SEQUENCE</scope>
    <source>
        <strain evidence="1">DSM 45618</strain>
    </source>
</reference>
<comment type="caution">
    <text evidence="1">The sequence shown here is derived from an EMBL/GenBank/DDBJ whole genome shotgun (WGS) entry which is preliminary data.</text>
</comment>
<organism evidence="1 2">
    <name type="scientific">Actinocrinis puniceicyclus</name>
    <dbReference type="NCBI Taxonomy" id="977794"/>
    <lineage>
        <taxon>Bacteria</taxon>
        <taxon>Bacillati</taxon>
        <taxon>Actinomycetota</taxon>
        <taxon>Actinomycetes</taxon>
        <taxon>Catenulisporales</taxon>
        <taxon>Actinospicaceae</taxon>
        <taxon>Actinocrinis</taxon>
    </lineage>
</organism>
<dbReference type="EMBL" id="JAGSXH010000073">
    <property type="protein sequence ID" value="MBS2965186.1"/>
    <property type="molecule type" value="Genomic_DNA"/>
</dbReference>
<protein>
    <submittedName>
        <fullName evidence="1">Uncharacterized protein</fullName>
    </submittedName>
</protein>
<dbReference type="Proteomes" id="UP000677913">
    <property type="component" value="Unassembled WGS sequence"/>
</dbReference>
<dbReference type="RefSeq" id="WP_211469544.1">
    <property type="nucleotide sequence ID" value="NZ_JAGSXH010000073.1"/>
</dbReference>
<accession>A0A8J7WMN0</accession>
<gene>
    <name evidence="1" type="ORF">KGA66_19200</name>
</gene>
<name>A0A8J7WMN0_9ACTN</name>
<keyword evidence="2" id="KW-1185">Reference proteome</keyword>
<evidence type="ECO:0000313" key="1">
    <source>
        <dbReference type="EMBL" id="MBS2965186.1"/>
    </source>
</evidence>
<dbReference type="AlphaFoldDB" id="A0A8J7WMN0"/>
<proteinExistence type="predicted"/>